<evidence type="ECO:0000256" key="1">
    <source>
        <dbReference type="SAM" id="MobiDB-lite"/>
    </source>
</evidence>
<evidence type="ECO:0000313" key="3">
    <source>
        <dbReference type="Proteomes" id="UP001153954"/>
    </source>
</evidence>
<reference evidence="2" key="1">
    <citation type="submission" date="2022-03" db="EMBL/GenBank/DDBJ databases">
        <authorList>
            <person name="Tunstrom K."/>
        </authorList>
    </citation>
    <scope>NUCLEOTIDE SEQUENCE</scope>
</reference>
<keyword evidence="3" id="KW-1185">Reference proteome</keyword>
<dbReference type="Proteomes" id="UP001153954">
    <property type="component" value="Unassembled WGS sequence"/>
</dbReference>
<name>A0AAU9TPZ2_EUPED</name>
<evidence type="ECO:0000313" key="2">
    <source>
        <dbReference type="EMBL" id="CAH2087600.1"/>
    </source>
</evidence>
<sequence>MILMTLTLYRTKHSDYDSSSDESSRSSSSSSSSSRSSSTNDLKDFSSNDSVKNPKYEDQFSENRKAQSDSDEEQPPQAQLPGIQDFLQAAVDNQELFNINSL</sequence>
<proteinExistence type="predicted"/>
<protein>
    <submittedName>
        <fullName evidence="2">Uncharacterized protein</fullName>
    </submittedName>
</protein>
<accession>A0AAU9TPZ2</accession>
<gene>
    <name evidence="2" type="ORF">EEDITHA_LOCUS3845</name>
</gene>
<feature type="region of interest" description="Disordered" evidence="1">
    <location>
        <begin position="11"/>
        <end position="82"/>
    </location>
</feature>
<dbReference type="AlphaFoldDB" id="A0AAU9TPZ2"/>
<comment type="caution">
    <text evidence="2">The sequence shown here is derived from an EMBL/GenBank/DDBJ whole genome shotgun (WGS) entry which is preliminary data.</text>
</comment>
<feature type="compositionally biased region" description="Low complexity" evidence="1">
    <location>
        <begin position="25"/>
        <end position="38"/>
    </location>
</feature>
<dbReference type="EMBL" id="CAKOGL010000006">
    <property type="protein sequence ID" value="CAH2087600.1"/>
    <property type="molecule type" value="Genomic_DNA"/>
</dbReference>
<feature type="compositionally biased region" description="Basic and acidic residues" evidence="1">
    <location>
        <begin position="41"/>
        <end position="68"/>
    </location>
</feature>
<organism evidence="2 3">
    <name type="scientific">Euphydryas editha</name>
    <name type="common">Edith's checkerspot</name>
    <dbReference type="NCBI Taxonomy" id="104508"/>
    <lineage>
        <taxon>Eukaryota</taxon>
        <taxon>Metazoa</taxon>
        <taxon>Ecdysozoa</taxon>
        <taxon>Arthropoda</taxon>
        <taxon>Hexapoda</taxon>
        <taxon>Insecta</taxon>
        <taxon>Pterygota</taxon>
        <taxon>Neoptera</taxon>
        <taxon>Endopterygota</taxon>
        <taxon>Lepidoptera</taxon>
        <taxon>Glossata</taxon>
        <taxon>Ditrysia</taxon>
        <taxon>Papilionoidea</taxon>
        <taxon>Nymphalidae</taxon>
        <taxon>Nymphalinae</taxon>
        <taxon>Euphydryas</taxon>
    </lineage>
</organism>